<evidence type="ECO:0000256" key="4">
    <source>
        <dbReference type="ARBA" id="ARBA00023267"/>
    </source>
</evidence>
<protein>
    <recommendedName>
        <fullName evidence="10">Pyruvate carboxylase</fullName>
    </recommendedName>
</protein>
<dbReference type="Pfam" id="PF00289">
    <property type="entry name" value="Biotin_carb_N"/>
    <property type="match status" value="1"/>
</dbReference>
<keyword evidence="2 5" id="KW-0547">Nucleotide-binding</keyword>
<evidence type="ECO:0000313" key="9">
    <source>
        <dbReference type="Proteomes" id="UP000464658"/>
    </source>
</evidence>
<dbReference type="InterPro" id="IPR011761">
    <property type="entry name" value="ATP-grasp"/>
</dbReference>
<feature type="domain" description="Biotin carboxylation" evidence="7">
    <location>
        <begin position="5"/>
        <end position="274"/>
    </location>
</feature>
<dbReference type="GO" id="GO:0006094">
    <property type="term" value="P:gluconeogenesis"/>
    <property type="evidence" value="ECO:0007669"/>
    <property type="project" value="TreeGrafter"/>
</dbReference>
<evidence type="ECO:0008006" key="10">
    <source>
        <dbReference type="Google" id="ProtNLM"/>
    </source>
</evidence>
<dbReference type="GO" id="GO:0005737">
    <property type="term" value="C:cytoplasm"/>
    <property type="evidence" value="ECO:0007669"/>
    <property type="project" value="TreeGrafter"/>
</dbReference>
<evidence type="ECO:0000256" key="5">
    <source>
        <dbReference type="PROSITE-ProRule" id="PRU00409"/>
    </source>
</evidence>
<dbReference type="GO" id="GO:0004736">
    <property type="term" value="F:pyruvate carboxylase activity"/>
    <property type="evidence" value="ECO:0007669"/>
    <property type="project" value="TreeGrafter"/>
</dbReference>
<dbReference type="Gene3D" id="3.30.470.20">
    <property type="entry name" value="ATP-grasp fold, B domain"/>
    <property type="match status" value="1"/>
</dbReference>
<dbReference type="SUPFAM" id="SSF56059">
    <property type="entry name" value="Glutathione synthetase ATP-binding domain-like"/>
    <property type="match status" value="1"/>
</dbReference>
<dbReference type="Pfam" id="PF02786">
    <property type="entry name" value="CPSase_L_D2"/>
    <property type="match status" value="1"/>
</dbReference>
<dbReference type="Proteomes" id="UP000464658">
    <property type="component" value="Chromosome"/>
</dbReference>
<dbReference type="InterPro" id="IPR016185">
    <property type="entry name" value="PreATP-grasp_dom_sf"/>
</dbReference>
<dbReference type="PROSITE" id="PS50975">
    <property type="entry name" value="ATP_GRASP"/>
    <property type="match status" value="1"/>
</dbReference>
<dbReference type="EMBL" id="AP021906">
    <property type="protein sequence ID" value="BBP89038.1"/>
    <property type="molecule type" value="Genomic_DNA"/>
</dbReference>
<gene>
    <name evidence="8" type="ORF">BsIDN1_26560</name>
</gene>
<dbReference type="SUPFAM" id="SSF52440">
    <property type="entry name" value="PreATP-grasp domain"/>
    <property type="match status" value="1"/>
</dbReference>
<dbReference type="PROSITE" id="PS50979">
    <property type="entry name" value="BC"/>
    <property type="match status" value="1"/>
</dbReference>
<dbReference type="PANTHER" id="PTHR43778">
    <property type="entry name" value="PYRUVATE CARBOXYLASE"/>
    <property type="match status" value="1"/>
</dbReference>
<dbReference type="PANTHER" id="PTHR43778:SF2">
    <property type="entry name" value="PYRUVATE CARBOXYLASE, MITOCHONDRIAL"/>
    <property type="match status" value="1"/>
</dbReference>
<evidence type="ECO:0000259" key="7">
    <source>
        <dbReference type="PROSITE" id="PS50979"/>
    </source>
</evidence>
<feature type="domain" description="ATP-grasp" evidence="6">
    <location>
        <begin position="125"/>
        <end position="227"/>
    </location>
</feature>
<reference evidence="8 9" key="1">
    <citation type="submission" date="2019-12" db="EMBL/GenBank/DDBJ databases">
        <title>Full genome sequence of a Bacillus safensis strain isolated from commercially available natto in Indonesia.</title>
        <authorList>
            <person name="Yoshida M."/>
            <person name="Uomi M."/>
            <person name="Waturangi D."/>
            <person name="Ekaputri J.J."/>
            <person name="Setiamarga D.H.E."/>
        </authorList>
    </citation>
    <scope>NUCLEOTIDE SEQUENCE [LARGE SCALE GENOMIC DNA]</scope>
    <source>
        <strain evidence="8 9">IDN1</strain>
    </source>
</reference>
<organism evidence="8 9">
    <name type="scientific">Bacillus safensis</name>
    <dbReference type="NCBI Taxonomy" id="561879"/>
    <lineage>
        <taxon>Bacteria</taxon>
        <taxon>Bacillati</taxon>
        <taxon>Bacillota</taxon>
        <taxon>Bacilli</taxon>
        <taxon>Bacillales</taxon>
        <taxon>Bacillaceae</taxon>
        <taxon>Bacillus</taxon>
    </lineage>
</organism>
<evidence type="ECO:0000313" key="8">
    <source>
        <dbReference type="EMBL" id="BBP89038.1"/>
    </source>
</evidence>
<keyword evidence="3 5" id="KW-0067">ATP-binding</keyword>
<dbReference type="FunFam" id="3.30.1490.20:FF:000018">
    <property type="entry name" value="Biotin carboxylase"/>
    <property type="match status" value="1"/>
</dbReference>
<dbReference type="InterPro" id="IPR011764">
    <property type="entry name" value="Biotin_carboxylation_dom"/>
</dbReference>
<accession>A0A5S9M845</accession>
<keyword evidence="4" id="KW-0092">Biotin</keyword>
<evidence type="ECO:0000256" key="1">
    <source>
        <dbReference type="ARBA" id="ARBA00022598"/>
    </source>
</evidence>
<dbReference type="FunFam" id="3.40.50.20:FF:000010">
    <property type="entry name" value="Propionyl-CoA carboxylase subunit alpha"/>
    <property type="match status" value="1"/>
</dbReference>
<evidence type="ECO:0000256" key="3">
    <source>
        <dbReference type="ARBA" id="ARBA00022840"/>
    </source>
</evidence>
<dbReference type="AlphaFoldDB" id="A0A5S9M845"/>
<dbReference type="InterPro" id="IPR055268">
    <property type="entry name" value="PCB-like"/>
</dbReference>
<dbReference type="InterPro" id="IPR005479">
    <property type="entry name" value="CPAse_ATP-bd"/>
</dbReference>
<dbReference type="GO" id="GO:0005524">
    <property type="term" value="F:ATP binding"/>
    <property type="evidence" value="ECO:0007669"/>
    <property type="project" value="UniProtKB-UniRule"/>
</dbReference>
<evidence type="ECO:0000256" key="2">
    <source>
        <dbReference type="ARBA" id="ARBA00022741"/>
    </source>
</evidence>
<evidence type="ECO:0000259" key="6">
    <source>
        <dbReference type="PROSITE" id="PS50975"/>
    </source>
</evidence>
<dbReference type="GO" id="GO:0046872">
    <property type="term" value="F:metal ion binding"/>
    <property type="evidence" value="ECO:0007669"/>
    <property type="project" value="InterPro"/>
</dbReference>
<sequence length="274" mass="30500">MSQRTIQKVLVANRGEIAIRVFRACTELNLRTVAIYSKEDSGSYHRYKADEAYLVGEGKKPIDAYLDIEGIIEIAKRNDVDAIHPGYGFLSENIHFARRCEEEGIQFIGPTSQHLDMFGDKVKARDEAKKAGIPVIPGSDGPVDSAEEVEKFGEEYGYPFIIKASPGGGGGGMRIVRSKEELKEAYDRAKSEAKAAFGNDEVYVEKLIENPKHIEVQVIGDNHGNIIHLYERDCSVQRRHQKVIEVAPSVSLTDQLREDILRSSCPAGQECIVH</sequence>
<name>A0A5S9M845_BACIA</name>
<dbReference type="InterPro" id="IPR005481">
    <property type="entry name" value="BC-like_N"/>
</dbReference>
<proteinExistence type="predicted"/>
<keyword evidence="1" id="KW-0436">Ligase</keyword>